<dbReference type="Proteomes" id="UP000321915">
    <property type="component" value="Segment"/>
</dbReference>
<evidence type="ECO:0000313" key="2">
    <source>
        <dbReference type="Proteomes" id="UP000321915"/>
    </source>
</evidence>
<name>A0A5B8WFV8_9CAUD</name>
<keyword evidence="2" id="KW-1185">Reference proteome</keyword>
<dbReference type="EMBL" id="MN183282">
    <property type="protein sequence ID" value="QED11564.1"/>
    <property type="molecule type" value="Genomic_DNA"/>
</dbReference>
<organism evidence="1 2">
    <name type="scientific">Arthrobacter phage Qui</name>
    <dbReference type="NCBI Taxonomy" id="2603260"/>
    <lineage>
        <taxon>Viruses</taxon>
        <taxon>Duplodnaviria</taxon>
        <taxon>Heunggongvirae</taxon>
        <taxon>Uroviricota</taxon>
        <taxon>Caudoviricetes</taxon>
        <taxon>Quivirus</taxon>
        <taxon>Quivirus qui</taxon>
    </lineage>
</organism>
<sequence length="40" mass="4590">MTWEDILLGDEVTTGTWMVPAYIGDCPDELWSLTYDIILI</sequence>
<dbReference type="GeneID" id="77936436"/>
<accession>A0A5B8WFV8</accession>
<dbReference type="RefSeq" id="YP_010660440.1">
    <property type="nucleotide sequence ID" value="NC_070877.1"/>
</dbReference>
<evidence type="ECO:0000313" key="1">
    <source>
        <dbReference type="EMBL" id="QED11564.1"/>
    </source>
</evidence>
<reference evidence="1 2" key="1">
    <citation type="submission" date="2019-07" db="EMBL/GenBank/DDBJ databases">
        <authorList>
            <person name="Abdullah A."/>
            <person name="Lima G.C."/>
            <person name="Cuneo C.K."/>
            <person name="Ennest D.C."/>
            <person name="Fritz K.J."/>
            <person name="Johnson B.T."/>
            <person name="Larson S.M."/>
            <person name="Lemunyete M.N."/>
            <person name="Murray M.B."/>
            <person name="Osmond D.E."/>
            <person name="Patras K.A."/>
            <person name="Ransibrahmanakul S."/>
            <person name="Simpson K.A."/>
            <person name="Thull B.S."/>
            <person name="Wetzel S."/>
            <person name="Bonilla J.A."/>
            <person name="Klyczek K."/>
            <person name="Garlena R.A."/>
            <person name="Russell D.A."/>
            <person name="Pope W.H."/>
            <person name="Jacobs-Sera D."/>
            <person name="Hatfull G.F."/>
        </authorList>
    </citation>
    <scope>NUCLEOTIDE SEQUENCE [LARGE SCALE GENOMIC DNA]</scope>
</reference>
<proteinExistence type="predicted"/>
<protein>
    <submittedName>
        <fullName evidence="1">Uncharacterized protein</fullName>
    </submittedName>
</protein>
<dbReference type="KEGG" id="vg:77936436"/>
<gene>
    <name evidence="1" type="primary">74</name>
    <name evidence="1" type="ORF">SEA_QUI_74</name>
</gene>